<dbReference type="InterPro" id="IPR005532">
    <property type="entry name" value="SUMF_dom"/>
</dbReference>
<gene>
    <name evidence="2" type="ORF">B2M20_12930</name>
</gene>
<dbReference type="PANTHER" id="PTHR23150">
    <property type="entry name" value="SULFATASE MODIFYING FACTOR 1, 2"/>
    <property type="match status" value="1"/>
</dbReference>
<dbReference type="OrthoDB" id="9768004at2"/>
<evidence type="ECO:0000313" key="3">
    <source>
        <dbReference type="Proteomes" id="UP000189940"/>
    </source>
</evidence>
<comment type="caution">
    <text evidence="2">The sequence shown here is derived from an EMBL/GenBank/DDBJ whole genome shotgun (WGS) entry which is preliminary data.</text>
</comment>
<sequence length="267" mass="29311">MTPASAQEMAQPSTQEQSLKAKDVFKDCANCPEMVVVPAGSFEMGSPTSEPGHSAEEGPQHLVTIARPFAVGQSEVTFDEWDACVAEGGCNGYKPSDEGWGRGRRPVVNVSWDDAQSYVTWLSKKTGKSYRLLSGSEYEYAMRAGTQTVYPWGDTVGTNNANCHSCGSQWDAKQTAPVGSFPPNGFGLYDMVGNVREWTEDCYHDTYNGSPTDGSAWIKGGDCYHRVVRGGSFLLAPAFLRSASRYWFTSDYRLRYLGFRVARTLAP</sequence>
<dbReference type="Gene3D" id="3.90.1580.10">
    <property type="entry name" value="paralog of FGE (formylglycine-generating enzyme)"/>
    <property type="match status" value="1"/>
</dbReference>
<organism evidence="2 3">
    <name type="scientific">Nitrobacter vulgaris</name>
    <dbReference type="NCBI Taxonomy" id="29421"/>
    <lineage>
        <taxon>Bacteria</taxon>
        <taxon>Pseudomonadati</taxon>
        <taxon>Pseudomonadota</taxon>
        <taxon>Alphaproteobacteria</taxon>
        <taxon>Hyphomicrobiales</taxon>
        <taxon>Nitrobacteraceae</taxon>
        <taxon>Nitrobacter</taxon>
    </lineage>
</organism>
<dbReference type="Proteomes" id="UP000189940">
    <property type="component" value="Unassembled WGS sequence"/>
</dbReference>
<evidence type="ECO:0000313" key="2">
    <source>
        <dbReference type="EMBL" id="OPH82306.1"/>
    </source>
</evidence>
<dbReference type="EMBL" id="MWPQ01000049">
    <property type="protein sequence ID" value="OPH82306.1"/>
    <property type="molecule type" value="Genomic_DNA"/>
</dbReference>
<dbReference type="SUPFAM" id="SSF56436">
    <property type="entry name" value="C-type lectin-like"/>
    <property type="match status" value="1"/>
</dbReference>
<dbReference type="STRING" id="29421.B2M20_12930"/>
<accession>A0A1V4HWG6</accession>
<dbReference type="GO" id="GO:0120147">
    <property type="term" value="F:formylglycine-generating oxidase activity"/>
    <property type="evidence" value="ECO:0007669"/>
    <property type="project" value="TreeGrafter"/>
</dbReference>
<name>A0A1V4HWG6_NITVU</name>
<dbReference type="AlphaFoldDB" id="A0A1V4HWG6"/>
<evidence type="ECO:0000259" key="1">
    <source>
        <dbReference type="Pfam" id="PF03781"/>
    </source>
</evidence>
<dbReference type="InterPro" id="IPR051043">
    <property type="entry name" value="Sulfatase_Mod_Factor_Kinase"/>
</dbReference>
<reference evidence="2 3" key="1">
    <citation type="submission" date="2017-02" db="EMBL/GenBank/DDBJ databases">
        <title>Genome sequence of the nitrite-oxidizing bacterium Nitrobacter vulgaris strain Ab1.</title>
        <authorList>
            <person name="Mellbye B.L."/>
            <person name="Davis E.W."/>
            <person name="Spieck E."/>
            <person name="Chang J.H."/>
            <person name="Bottomley P.J."/>
            <person name="Sayavedra-Soto L.A."/>
        </authorList>
    </citation>
    <scope>NUCLEOTIDE SEQUENCE [LARGE SCALE GENOMIC DNA]</scope>
    <source>
        <strain evidence="2 3">Ab1</strain>
    </source>
</reference>
<keyword evidence="3" id="KW-1185">Reference proteome</keyword>
<dbReference type="InterPro" id="IPR042095">
    <property type="entry name" value="SUMF_sf"/>
</dbReference>
<dbReference type="Pfam" id="PF03781">
    <property type="entry name" value="FGE-sulfatase"/>
    <property type="match status" value="1"/>
</dbReference>
<protein>
    <recommendedName>
        <fullName evidence="1">Sulfatase-modifying factor enzyme-like domain-containing protein</fullName>
    </recommendedName>
</protein>
<dbReference type="InterPro" id="IPR016187">
    <property type="entry name" value="CTDL_fold"/>
</dbReference>
<feature type="domain" description="Sulfatase-modifying factor enzyme-like" evidence="1">
    <location>
        <begin position="31"/>
        <end position="263"/>
    </location>
</feature>
<dbReference type="PANTHER" id="PTHR23150:SF35">
    <property type="entry name" value="BLL6746 PROTEIN"/>
    <property type="match status" value="1"/>
</dbReference>
<proteinExistence type="predicted"/>